<sequence>MALTPEAKQSALSEYFDECYEMLERLNKNVSIVEKNGSDKEILAAIYRDMHTLKGSSQLFGFAKIGRLAHVMETCLDPIRKGKTNLSPELLDSIYIGLDFITFTLDQIKDLKKEPDSHEELEKIFAKFLSSVELSITNLKSLSKDKILLTEETFEYIKAKPSTEETTPVSVENKNDTEIPSFEIFDMAENPVQSVTSATRPVVQSKLEEPQTSDKKNVSDEQISETIRVQVNLLNNLMNLVGELVLIRNQLLQHAKFNDDDTDFLKMSQRLNLLTAELQNEVMKTRMQPIGNVLTIFTRVVRDISKELGKKIDLNLQGIETELDKTVIEAVKDPLMHIVRNAVDHGIETAEERKKEGKKETALIILKAYNESGQVIIEIIDDGRGIDKEKIGAKAVEKGIITKETLSKMTEKEVQLLIFTPGFSTADVVSNISGRGVGMDVVKTNVERIGGLVDLFSVPGKGTTIIIKIPLSLAIIPALIVHSEGQQFAIPQTKLVELLRIDNSETNSEKIENLQGQAVLRLRGKLLPVISLAQVLFNKRNNLNFAEDEHNKLNQENIVSNVVILNADNFLFGLIVDEINDSADIVVKSLSQFLKDLKVFSGATIMGDGTVALTIDVLGIAEIAKISIVHTNDRPSSHFQNKLVNHYHSDICEYLLIDAGAPSAYAIPLSIVNRLEEFETERFELSGEQKVIRYRNSLLPILSLPDFLELPFENSKTEIIKERTPIVVIKRGHFSYGIEVREIYDIIEVSSEIDQSVKDRPGILGTIVTNEQIIVIADIFGMIDIVKSNLESQSHPHSEIVHEPQIVTEIIKRQNHRILLVEDSSFFRKYIHSILLEAGYLVETAYDGANGLEILESSLQNHFSLILSDIEMPIMDGLEFAKHVRSSKNHSKIPMIAITTKYTQNEIQEGLSVGFSSYLEKLRAEKLIAELDLILIQNKTKEKN</sequence>
<dbReference type="GO" id="GO:0006935">
    <property type="term" value="P:chemotaxis"/>
    <property type="evidence" value="ECO:0007669"/>
    <property type="project" value="UniProtKB-KW"/>
</dbReference>
<dbReference type="Gene3D" id="1.10.287.560">
    <property type="entry name" value="Histidine kinase CheA-like, homodimeric domain"/>
    <property type="match status" value="1"/>
</dbReference>
<dbReference type="InterPro" id="IPR011006">
    <property type="entry name" value="CheY-like_superfamily"/>
</dbReference>
<feature type="domain" description="CheW-like" evidence="11">
    <location>
        <begin position="475"/>
        <end position="626"/>
    </location>
</feature>
<dbReference type="PRINTS" id="PR00344">
    <property type="entry name" value="BCTRLSENSOR"/>
</dbReference>
<dbReference type="InterPro" id="IPR051315">
    <property type="entry name" value="Bact_Chemotaxis_CheA"/>
</dbReference>
<evidence type="ECO:0000256" key="5">
    <source>
        <dbReference type="ARBA" id="ARBA00022777"/>
    </source>
</evidence>
<name>A0A833JBR5_9BACT</name>
<dbReference type="PROSITE" id="PS50109">
    <property type="entry name" value="HIS_KIN"/>
    <property type="match status" value="1"/>
</dbReference>
<evidence type="ECO:0000259" key="12">
    <source>
        <dbReference type="PROSITE" id="PS50894"/>
    </source>
</evidence>
<dbReference type="SMART" id="SM00448">
    <property type="entry name" value="REC"/>
    <property type="match status" value="1"/>
</dbReference>
<dbReference type="SUPFAM" id="SSF47384">
    <property type="entry name" value="Homodimeric domain of signal transducing histidine kinase"/>
    <property type="match status" value="1"/>
</dbReference>
<evidence type="ECO:0000256" key="4">
    <source>
        <dbReference type="ARBA" id="ARBA00022679"/>
    </source>
</evidence>
<dbReference type="InterPro" id="IPR004105">
    <property type="entry name" value="CheA-like_dim"/>
</dbReference>
<dbReference type="InterPro" id="IPR004358">
    <property type="entry name" value="Sig_transdc_His_kin-like_C"/>
</dbReference>
<feature type="domain" description="Response regulatory" evidence="10">
    <location>
        <begin position="817"/>
        <end position="936"/>
    </location>
</feature>
<dbReference type="SUPFAM" id="SSF47226">
    <property type="entry name" value="Histidine-containing phosphotransfer domain, HPT domain"/>
    <property type="match status" value="1"/>
</dbReference>
<dbReference type="Gene3D" id="2.30.30.40">
    <property type="entry name" value="SH3 Domains"/>
    <property type="match status" value="1"/>
</dbReference>
<feature type="domain" description="CheW-like" evidence="11">
    <location>
        <begin position="651"/>
        <end position="788"/>
    </location>
</feature>
<dbReference type="SMART" id="SM00387">
    <property type="entry name" value="HATPase_c"/>
    <property type="match status" value="1"/>
</dbReference>
<comment type="catalytic activity">
    <reaction evidence="1">
        <text>ATP + protein L-histidine = ADP + protein N-phospho-L-histidine.</text>
        <dbReference type="EC" id="2.7.13.3"/>
    </reaction>
</comment>
<dbReference type="PROSITE" id="PS50110">
    <property type="entry name" value="RESPONSE_REGULATORY"/>
    <property type="match status" value="1"/>
</dbReference>
<dbReference type="InterPro" id="IPR037006">
    <property type="entry name" value="CheA-like_homodim_sf"/>
</dbReference>
<dbReference type="Gene3D" id="3.40.50.2300">
    <property type="match status" value="1"/>
</dbReference>
<dbReference type="FunFam" id="3.30.565.10:FF:000016">
    <property type="entry name" value="Chemotaxis protein CheA, putative"/>
    <property type="match status" value="1"/>
</dbReference>
<dbReference type="PROSITE" id="PS50851">
    <property type="entry name" value="CHEW"/>
    <property type="match status" value="2"/>
</dbReference>
<dbReference type="SUPFAM" id="SSF50341">
    <property type="entry name" value="CheW-like"/>
    <property type="match status" value="2"/>
</dbReference>
<dbReference type="EMBL" id="WFLN01000007">
    <property type="protein sequence ID" value="KAB8029781.1"/>
    <property type="molecule type" value="Genomic_DNA"/>
</dbReference>
<keyword evidence="5" id="KW-0418">Kinase</keyword>
<dbReference type="Gene3D" id="2.40.50.180">
    <property type="entry name" value="CheA-289, Domain 4"/>
    <property type="match status" value="1"/>
</dbReference>
<gene>
    <name evidence="13" type="ORF">GCL57_09570</name>
</gene>
<evidence type="ECO:0000259" key="9">
    <source>
        <dbReference type="PROSITE" id="PS50109"/>
    </source>
</evidence>
<dbReference type="Gene3D" id="3.30.565.10">
    <property type="entry name" value="Histidine kinase-like ATPase, C-terminal domain"/>
    <property type="match status" value="1"/>
</dbReference>
<dbReference type="InterPro" id="IPR005467">
    <property type="entry name" value="His_kinase_dom"/>
</dbReference>
<feature type="modified residue" description="Phosphohistidine" evidence="6">
    <location>
        <position position="51"/>
    </location>
</feature>
<dbReference type="EC" id="2.7.13.3" evidence="2"/>
<dbReference type="Proteomes" id="UP000442694">
    <property type="component" value="Unassembled WGS sequence"/>
</dbReference>
<keyword evidence="4" id="KW-0808">Transferase</keyword>
<dbReference type="InterPro" id="IPR036061">
    <property type="entry name" value="CheW-like_dom_sf"/>
</dbReference>
<proteinExistence type="predicted"/>
<reference evidence="13 14" key="1">
    <citation type="submission" date="2019-10" db="EMBL/GenBank/DDBJ databases">
        <title>New genus of Silvanigrellaceae.</title>
        <authorList>
            <person name="Pitt A."/>
            <person name="Hahn M.W."/>
        </authorList>
    </citation>
    <scope>NUCLEOTIDE SEQUENCE [LARGE SCALE GENOMIC DNA]</scope>
    <source>
        <strain evidence="13 14">33A1-SZDP</strain>
    </source>
</reference>
<dbReference type="GO" id="GO:0005737">
    <property type="term" value="C:cytoplasm"/>
    <property type="evidence" value="ECO:0007669"/>
    <property type="project" value="InterPro"/>
</dbReference>
<evidence type="ECO:0000313" key="13">
    <source>
        <dbReference type="EMBL" id="KAB8029781.1"/>
    </source>
</evidence>
<dbReference type="SMART" id="SM00073">
    <property type="entry name" value="HPT"/>
    <property type="match status" value="1"/>
</dbReference>
<evidence type="ECO:0000259" key="10">
    <source>
        <dbReference type="PROSITE" id="PS50110"/>
    </source>
</evidence>
<dbReference type="Gene3D" id="1.20.120.160">
    <property type="entry name" value="HPT domain"/>
    <property type="match status" value="1"/>
</dbReference>
<dbReference type="GO" id="GO:0000155">
    <property type="term" value="F:phosphorelay sensor kinase activity"/>
    <property type="evidence" value="ECO:0007669"/>
    <property type="project" value="InterPro"/>
</dbReference>
<evidence type="ECO:0000256" key="6">
    <source>
        <dbReference type="PROSITE-ProRule" id="PRU00110"/>
    </source>
</evidence>
<dbReference type="PANTHER" id="PTHR43395">
    <property type="entry name" value="SENSOR HISTIDINE KINASE CHEA"/>
    <property type="match status" value="1"/>
</dbReference>
<evidence type="ECO:0000313" key="14">
    <source>
        <dbReference type="Proteomes" id="UP000442694"/>
    </source>
</evidence>
<dbReference type="Pfam" id="PF01584">
    <property type="entry name" value="CheW"/>
    <property type="match status" value="2"/>
</dbReference>
<dbReference type="AlphaFoldDB" id="A0A833JBR5"/>
<dbReference type="SUPFAM" id="SSF52172">
    <property type="entry name" value="CheY-like"/>
    <property type="match status" value="1"/>
</dbReference>
<dbReference type="InterPro" id="IPR001789">
    <property type="entry name" value="Sig_transdc_resp-reg_receiver"/>
</dbReference>
<organism evidence="13 14">
    <name type="scientific">Fluviispira multicolorata</name>
    <dbReference type="NCBI Taxonomy" id="2654512"/>
    <lineage>
        <taxon>Bacteria</taxon>
        <taxon>Pseudomonadati</taxon>
        <taxon>Bdellovibrionota</taxon>
        <taxon>Oligoflexia</taxon>
        <taxon>Silvanigrellales</taxon>
        <taxon>Silvanigrellaceae</taxon>
        <taxon>Fluviispira</taxon>
    </lineage>
</organism>
<dbReference type="Pfam" id="PF02895">
    <property type="entry name" value="H-kinase_dim"/>
    <property type="match status" value="1"/>
</dbReference>
<dbReference type="SUPFAM" id="SSF55874">
    <property type="entry name" value="ATPase domain of HSP90 chaperone/DNA topoisomerase II/histidine kinase"/>
    <property type="match status" value="1"/>
</dbReference>
<dbReference type="CDD" id="cd17546">
    <property type="entry name" value="REC_hyHK_CKI1_RcsC-like"/>
    <property type="match status" value="1"/>
</dbReference>
<evidence type="ECO:0000256" key="7">
    <source>
        <dbReference type="PROSITE-ProRule" id="PRU00169"/>
    </source>
</evidence>
<protein>
    <recommendedName>
        <fullName evidence="2">histidine kinase</fullName>
        <ecNumber evidence="2">2.7.13.3</ecNumber>
    </recommendedName>
</protein>
<evidence type="ECO:0000256" key="3">
    <source>
        <dbReference type="ARBA" id="ARBA00022553"/>
    </source>
</evidence>
<feature type="region of interest" description="Disordered" evidence="8">
    <location>
        <begin position="196"/>
        <end position="221"/>
    </location>
</feature>
<dbReference type="InterPro" id="IPR008207">
    <property type="entry name" value="Sig_transdc_His_kin_Hpt_dom"/>
</dbReference>
<evidence type="ECO:0000256" key="1">
    <source>
        <dbReference type="ARBA" id="ARBA00000085"/>
    </source>
</evidence>
<dbReference type="PROSITE" id="PS50894">
    <property type="entry name" value="HPT"/>
    <property type="match status" value="1"/>
</dbReference>
<dbReference type="SMART" id="SM00260">
    <property type="entry name" value="CheW"/>
    <property type="match status" value="2"/>
</dbReference>
<accession>A0A833JBR5</accession>
<evidence type="ECO:0000256" key="8">
    <source>
        <dbReference type="SAM" id="MobiDB-lite"/>
    </source>
</evidence>
<dbReference type="SMART" id="SM01231">
    <property type="entry name" value="H-kinase_dim"/>
    <property type="match status" value="1"/>
</dbReference>
<dbReference type="InterPro" id="IPR036890">
    <property type="entry name" value="HATPase_C_sf"/>
</dbReference>
<dbReference type="Pfam" id="PF01627">
    <property type="entry name" value="Hpt"/>
    <property type="match status" value="1"/>
</dbReference>
<feature type="compositionally biased region" description="Basic and acidic residues" evidence="8">
    <location>
        <begin position="206"/>
        <end position="219"/>
    </location>
</feature>
<dbReference type="InterPro" id="IPR003594">
    <property type="entry name" value="HATPase_dom"/>
</dbReference>
<feature type="modified residue" description="4-aspartylphosphate" evidence="7">
    <location>
        <position position="869"/>
    </location>
</feature>
<dbReference type="Pfam" id="PF02518">
    <property type="entry name" value="HATPase_c"/>
    <property type="match status" value="1"/>
</dbReference>
<evidence type="ECO:0000256" key="2">
    <source>
        <dbReference type="ARBA" id="ARBA00012438"/>
    </source>
</evidence>
<dbReference type="InterPro" id="IPR036641">
    <property type="entry name" value="HPT_dom_sf"/>
</dbReference>
<feature type="domain" description="Histidine kinase" evidence="9">
    <location>
        <begin position="202"/>
        <end position="473"/>
    </location>
</feature>
<comment type="caution">
    <text evidence="13">The sequence shown here is derived from an EMBL/GenBank/DDBJ whole genome shotgun (WGS) entry which is preliminary data.</text>
</comment>
<keyword evidence="14" id="KW-1185">Reference proteome</keyword>
<dbReference type="CDD" id="cd00088">
    <property type="entry name" value="HPT"/>
    <property type="match status" value="1"/>
</dbReference>
<dbReference type="GO" id="GO:0005524">
    <property type="term" value="F:ATP binding"/>
    <property type="evidence" value="ECO:0007669"/>
    <property type="project" value="UniProtKB-KW"/>
</dbReference>
<keyword evidence="3 7" id="KW-0597">Phosphoprotein</keyword>
<dbReference type="RefSeq" id="WP_152213124.1">
    <property type="nucleotide sequence ID" value="NZ_WFLN01000007.1"/>
</dbReference>
<feature type="domain" description="HPt" evidence="12">
    <location>
        <begin position="4"/>
        <end position="108"/>
    </location>
</feature>
<dbReference type="Pfam" id="PF00072">
    <property type="entry name" value="Response_reg"/>
    <property type="match status" value="1"/>
</dbReference>
<dbReference type="PANTHER" id="PTHR43395:SF1">
    <property type="entry name" value="CHEMOTAXIS PROTEIN CHEA"/>
    <property type="match status" value="1"/>
</dbReference>
<dbReference type="InterPro" id="IPR036097">
    <property type="entry name" value="HisK_dim/P_sf"/>
</dbReference>
<dbReference type="InterPro" id="IPR002545">
    <property type="entry name" value="CheW-lke_dom"/>
</dbReference>
<evidence type="ECO:0000259" key="11">
    <source>
        <dbReference type="PROSITE" id="PS50851"/>
    </source>
</evidence>